<keyword evidence="1" id="KW-1185">Reference proteome</keyword>
<accession>A0ABM1W3C7</accession>
<gene>
    <name evidence="2" type="primary">LOC101850052</name>
</gene>
<reference evidence="2" key="1">
    <citation type="submission" date="2025-08" db="UniProtKB">
        <authorList>
            <consortium name="RefSeq"/>
        </authorList>
    </citation>
    <scope>IDENTIFICATION</scope>
</reference>
<dbReference type="Proteomes" id="UP000694888">
    <property type="component" value="Unplaced"/>
</dbReference>
<dbReference type="RefSeq" id="XP_035829170.1">
    <property type="nucleotide sequence ID" value="XM_035973277.1"/>
</dbReference>
<dbReference type="GeneID" id="101850052"/>
<organism evidence="1 2">
    <name type="scientific">Aplysia californica</name>
    <name type="common">California sea hare</name>
    <dbReference type="NCBI Taxonomy" id="6500"/>
    <lineage>
        <taxon>Eukaryota</taxon>
        <taxon>Metazoa</taxon>
        <taxon>Spiralia</taxon>
        <taxon>Lophotrochozoa</taxon>
        <taxon>Mollusca</taxon>
        <taxon>Gastropoda</taxon>
        <taxon>Heterobranchia</taxon>
        <taxon>Euthyneura</taxon>
        <taxon>Tectipleura</taxon>
        <taxon>Aplysiida</taxon>
        <taxon>Aplysioidea</taxon>
        <taxon>Aplysiidae</taxon>
        <taxon>Aplysia</taxon>
    </lineage>
</organism>
<protein>
    <submittedName>
        <fullName evidence="2">Uncharacterized protein LOC101850052</fullName>
    </submittedName>
</protein>
<sequence length="168" mass="18764">MVLKNATTHKAVSKHVHANNSLNVCSGFSRRVCPRLFERARDLWRQGERSTLLTQVAPSARPPRLTMSESITVLICLLLAGLRATNGHTKPSLDLTLLATFTRLPVHLPASAYLNIRCNYTGLSTLSFLGIGKRPDCCSTTENLAFITPEDRGETHHRTKVRHPIRQR</sequence>
<evidence type="ECO:0000313" key="2">
    <source>
        <dbReference type="RefSeq" id="XP_035829170.1"/>
    </source>
</evidence>
<evidence type="ECO:0000313" key="1">
    <source>
        <dbReference type="Proteomes" id="UP000694888"/>
    </source>
</evidence>
<name>A0ABM1W3C7_APLCA</name>
<proteinExistence type="predicted"/>